<sequence>MPEQSALLLRKQLLELTKRPVQGFSAGLVDDSNVLVWEITIMDLQDPLYEGGIFKAELIFDKNYPLVPPEMIFKTKMYHPNVFPDGKVCISILHSPGEDKYGYEQASERWLPVHTVESIVVSVISMLMSPNDESPANVDAAKEWRENYPSYKKKVQRLTRDSADAW</sequence>
<gene>
    <name evidence="9" type="primary">UBE2G1_2</name>
    <name evidence="9" type="ORF">BGZ99_008005</name>
</gene>
<dbReference type="EMBL" id="JAAAIP010000006">
    <property type="protein sequence ID" value="KAG0330142.1"/>
    <property type="molecule type" value="Genomic_DNA"/>
</dbReference>
<proteinExistence type="inferred from homology"/>
<evidence type="ECO:0000256" key="3">
    <source>
        <dbReference type="ARBA" id="ARBA00022741"/>
    </source>
</evidence>
<dbReference type="SUPFAM" id="SSF54495">
    <property type="entry name" value="UBC-like"/>
    <property type="match status" value="1"/>
</dbReference>
<dbReference type="GO" id="GO:0005524">
    <property type="term" value="F:ATP binding"/>
    <property type="evidence" value="ECO:0007669"/>
    <property type="project" value="UniProtKB-UniRule"/>
</dbReference>
<dbReference type="PROSITE" id="PS00183">
    <property type="entry name" value="UBC_1"/>
    <property type="match status" value="1"/>
</dbReference>
<accession>A0A9P6V0M8</accession>
<comment type="similarity">
    <text evidence="7">Belongs to the ubiquitin-conjugating enzyme family.</text>
</comment>
<feature type="domain" description="UBC core" evidence="8">
    <location>
        <begin position="4"/>
        <end position="164"/>
    </location>
</feature>
<comment type="caution">
    <text evidence="9">The sequence shown here is derived from an EMBL/GenBank/DDBJ whole genome shotgun (WGS) entry which is preliminary data.</text>
</comment>
<dbReference type="CDD" id="cd23795">
    <property type="entry name" value="UBCc_UBE2G1"/>
    <property type="match status" value="1"/>
</dbReference>
<dbReference type="InterPro" id="IPR050113">
    <property type="entry name" value="Ub_conjugating_enzyme"/>
</dbReference>
<evidence type="ECO:0000256" key="5">
    <source>
        <dbReference type="ARBA" id="ARBA00022840"/>
    </source>
</evidence>
<dbReference type="InterPro" id="IPR000608">
    <property type="entry name" value="UBC"/>
</dbReference>
<dbReference type="PANTHER" id="PTHR24067">
    <property type="entry name" value="UBIQUITIN-CONJUGATING ENZYME E2"/>
    <property type="match status" value="1"/>
</dbReference>
<keyword evidence="4 7" id="KW-0833">Ubl conjugation pathway</keyword>
<evidence type="ECO:0000256" key="7">
    <source>
        <dbReference type="RuleBase" id="RU362109"/>
    </source>
</evidence>
<keyword evidence="3 7" id="KW-0547">Nucleotide-binding</keyword>
<evidence type="ECO:0000256" key="2">
    <source>
        <dbReference type="ARBA" id="ARBA00022679"/>
    </source>
</evidence>
<dbReference type="InterPro" id="IPR016135">
    <property type="entry name" value="UBQ-conjugating_enzyme/RWD"/>
</dbReference>
<dbReference type="Proteomes" id="UP000738325">
    <property type="component" value="Unassembled WGS sequence"/>
</dbReference>
<keyword evidence="5 7" id="KW-0067">ATP-binding</keyword>
<dbReference type="OrthoDB" id="19692at2759"/>
<reference evidence="9" key="1">
    <citation type="journal article" date="2020" name="Fungal Divers.">
        <title>Resolving the Mortierellaceae phylogeny through synthesis of multi-gene phylogenetics and phylogenomics.</title>
        <authorList>
            <person name="Vandepol N."/>
            <person name="Liber J."/>
            <person name="Desiro A."/>
            <person name="Na H."/>
            <person name="Kennedy M."/>
            <person name="Barry K."/>
            <person name="Grigoriev I.V."/>
            <person name="Miller A.N."/>
            <person name="O'Donnell K."/>
            <person name="Stajich J.E."/>
            <person name="Bonito G."/>
        </authorList>
    </citation>
    <scope>NUCLEOTIDE SEQUENCE</scope>
    <source>
        <strain evidence="9">REB-010B</strain>
    </source>
</reference>
<feature type="active site" description="Glycyl thioester intermediate" evidence="6">
    <location>
        <position position="89"/>
    </location>
</feature>
<evidence type="ECO:0000256" key="1">
    <source>
        <dbReference type="ARBA" id="ARBA00012486"/>
    </source>
</evidence>
<dbReference type="GO" id="GO:0061631">
    <property type="term" value="F:ubiquitin conjugating enzyme activity"/>
    <property type="evidence" value="ECO:0007669"/>
    <property type="project" value="UniProtKB-EC"/>
</dbReference>
<evidence type="ECO:0000313" key="9">
    <source>
        <dbReference type="EMBL" id="KAG0330142.1"/>
    </source>
</evidence>
<keyword evidence="10" id="KW-1185">Reference proteome</keyword>
<dbReference type="SMART" id="SM00212">
    <property type="entry name" value="UBCc"/>
    <property type="match status" value="1"/>
</dbReference>
<name>A0A9P6V0M8_9FUNG</name>
<dbReference type="EC" id="2.3.2.23" evidence="1"/>
<dbReference type="PROSITE" id="PS50127">
    <property type="entry name" value="UBC_2"/>
    <property type="match status" value="1"/>
</dbReference>
<evidence type="ECO:0000256" key="4">
    <source>
        <dbReference type="ARBA" id="ARBA00022786"/>
    </source>
</evidence>
<dbReference type="AlphaFoldDB" id="A0A9P6V0M8"/>
<evidence type="ECO:0000256" key="6">
    <source>
        <dbReference type="PROSITE-ProRule" id="PRU10133"/>
    </source>
</evidence>
<keyword evidence="2" id="KW-0808">Transferase</keyword>
<organism evidence="9 10">
    <name type="scientific">Dissophora globulifera</name>
    <dbReference type="NCBI Taxonomy" id="979702"/>
    <lineage>
        <taxon>Eukaryota</taxon>
        <taxon>Fungi</taxon>
        <taxon>Fungi incertae sedis</taxon>
        <taxon>Mucoromycota</taxon>
        <taxon>Mortierellomycotina</taxon>
        <taxon>Mortierellomycetes</taxon>
        <taxon>Mortierellales</taxon>
        <taxon>Mortierellaceae</taxon>
        <taxon>Dissophora</taxon>
    </lineage>
</organism>
<evidence type="ECO:0000313" key="10">
    <source>
        <dbReference type="Proteomes" id="UP000738325"/>
    </source>
</evidence>
<dbReference type="FunFam" id="3.10.110.10:FF:000025">
    <property type="entry name" value="ubiquitin-conjugating enzyme E2 7"/>
    <property type="match status" value="1"/>
</dbReference>
<dbReference type="Pfam" id="PF00179">
    <property type="entry name" value="UQ_con"/>
    <property type="match status" value="1"/>
</dbReference>
<dbReference type="Gene3D" id="3.10.110.10">
    <property type="entry name" value="Ubiquitin Conjugating Enzyme"/>
    <property type="match status" value="1"/>
</dbReference>
<dbReference type="InterPro" id="IPR023313">
    <property type="entry name" value="UBQ-conjugating_AS"/>
</dbReference>
<evidence type="ECO:0000259" key="8">
    <source>
        <dbReference type="PROSITE" id="PS50127"/>
    </source>
</evidence>
<protein>
    <recommendedName>
        <fullName evidence="1">E2 ubiquitin-conjugating enzyme</fullName>
        <ecNumber evidence="1">2.3.2.23</ecNumber>
    </recommendedName>
</protein>